<dbReference type="RefSeq" id="WP_344189966.1">
    <property type="nucleotide sequence ID" value="NZ_BAAARN010000001.1"/>
</dbReference>
<dbReference type="InterPro" id="IPR002694">
    <property type="entry name" value="Znf_CHC2"/>
</dbReference>
<dbReference type="Gene3D" id="3.90.580.10">
    <property type="entry name" value="Zinc finger, CHC2-type domain"/>
    <property type="match status" value="1"/>
</dbReference>
<comment type="caution">
    <text evidence="5">The sequence shown here is derived from an EMBL/GenBank/DDBJ whole genome shotgun (WGS) entry which is preliminary data.</text>
</comment>
<evidence type="ECO:0000256" key="3">
    <source>
        <dbReference type="ARBA" id="ARBA00022833"/>
    </source>
</evidence>
<evidence type="ECO:0000313" key="6">
    <source>
        <dbReference type="Proteomes" id="UP001501326"/>
    </source>
</evidence>
<dbReference type="PANTHER" id="PTHR30313:SF2">
    <property type="entry name" value="DNA PRIMASE"/>
    <property type="match status" value="1"/>
</dbReference>
<gene>
    <name evidence="5" type="ORF">GCM10009867_05350</name>
</gene>
<dbReference type="SUPFAM" id="SSF56731">
    <property type="entry name" value="DNA primase core"/>
    <property type="match status" value="1"/>
</dbReference>
<dbReference type="Proteomes" id="UP001501326">
    <property type="component" value="Unassembled WGS sequence"/>
</dbReference>
<dbReference type="InterPro" id="IPR037068">
    <property type="entry name" value="DNA_primase_core_N_sf"/>
</dbReference>
<evidence type="ECO:0000259" key="4">
    <source>
        <dbReference type="SMART" id="SM00400"/>
    </source>
</evidence>
<accession>A0ABP6GWV7</accession>
<dbReference type="Gene3D" id="3.40.1360.10">
    <property type="match status" value="1"/>
</dbReference>
<keyword evidence="1" id="KW-0479">Metal-binding</keyword>
<proteinExistence type="predicted"/>
<keyword evidence="3" id="KW-0862">Zinc</keyword>
<name>A0ABP6GWV7_9MICO</name>
<dbReference type="Pfam" id="PF13155">
    <property type="entry name" value="Toprim_2"/>
    <property type="match status" value="1"/>
</dbReference>
<dbReference type="PANTHER" id="PTHR30313">
    <property type="entry name" value="DNA PRIMASE"/>
    <property type="match status" value="1"/>
</dbReference>
<dbReference type="EMBL" id="BAAARN010000001">
    <property type="protein sequence ID" value="GAA2731527.1"/>
    <property type="molecule type" value="Genomic_DNA"/>
</dbReference>
<protein>
    <recommendedName>
        <fullName evidence="4">Zinc finger CHC2-type domain-containing protein</fullName>
    </recommendedName>
</protein>
<dbReference type="SMART" id="SM00400">
    <property type="entry name" value="ZnF_CHCC"/>
    <property type="match status" value="1"/>
</dbReference>
<dbReference type="InterPro" id="IPR050219">
    <property type="entry name" value="DnaG_primase"/>
</dbReference>
<dbReference type="InterPro" id="IPR036977">
    <property type="entry name" value="DNA_primase_Znf_CHC2"/>
</dbReference>
<evidence type="ECO:0000256" key="2">
    <source>
        <dbReference type="ARBA" id="ARBA00022771"/>
    </source>
</evidence>
<sequence length="482" mass="52167">MTATSASVDVAEVRRHHPIEDVITASGVRLRRSGHGFMGCCPFHDDSTASLSVGGKDPDRFHCFGCGASGDVIDYVQRHEGVGFRDAVARLENTDRSTRTALGRQPSQTEPPPWRLISVDRAHAIHELAWEHLTSKVRHAFAISYLHHHRGIDVRELESALAQPVIGHSGRSWSWLTERLLRDGVSVDELQAVDLAHRSSSGLLYDTFHDRLMVPVRSGTGHIEGFIGRKVDDIERGPKYRNPTRTATFDKSQVLYTPLVEPPVAHATAVVVEGPLDALAVAASAAQANRLGEFWPCSTNGVTVSSTQAERVATSCAKRIVVALDGDQAGAEGTQRWVDAVCRGMGHPAMVTRLPGGLDPAEWIATQGHPGLSAFDPQHQWKRNVVAPKPPGHELVRAIAARSRDPLQETIDTVVPLSLLTASPREAAKLLAQVEAELTQHGWDPAATAIPVLRRRAMEAHAVEASMHPTAALSVDSPGPSL</sequence>
<keyword evidence="2" id="KW-0863">Zinc-finger</keyword>
<reference evidence="6" key="1">
    <citation type="journal article" date="2019" name="Int. J. Syst. Evol. Microbiol.">
        <title>The Global Catalogue of Microorganisms (GCM) 10K type strain sequencing project: providing services to taxonomists for standard genome sequencing and annotation.</title>
        <authorList>
            <consortium name="The Broad Institute Genomics Platform"/>
            <consortium name="The Broad Institute Genome Sequencing Center for Infectious Disease"/>
            <person name="Wu L."/>
            <person name="Ma J."/>
        </authorList>
    </citation>
    <scope>NUCLEOTIDE SEQUENCE [LARGE SCALE GENOMIC DNA]</scope>
    <source>
        <strain evidence="6">JCM 16378</strain>
    </source>
</reference>
<organism evidence="5 6">
    <name type="scientific">Pedococcus aerophilus</name>
    <dbReference type="NCBI Taxonomy" id="436356"/>
    <lineage>
        <taxon>Bacteria</taxon>
        <taxon>Bacillati</taxon>
        <taxon>Actinomycetota</taxon>
        <taxon>Actinomycetes</taxon>
        <taxon>Micrococcales</taxon>
        <taxon>Intrasporangiaceae</taxon>
        <taxon>Pedococcus</taxon>
    </lineage>
</organism>
<dbReference type="Pfam" id="PF08275">
    <property type="entry name" value="DNAG_N"/>
    <property type="match status" value="1"/>
</dbReference>
<dbReference type="Pfam" id="PF01807">
    <property type="entry name" value="Zn_ribbon_DnaG"/>
    <property type="match status" value="1"/>
</dbReference>
<feature type="domain" description="Zinc finger CHC2-type" evidence="4">
    <location>
        <begin position="37"/>
        <end position="92"/>
    </location>
</feature>
<evidence type="ECO:0000256" key="1">
    <source>
        <dbReference type="ARBA" id="ARBA00022723"/>
    </source>
</evidence>
<dbReference type="Gene3D" id="3.90.980.10">
    <property type="entry name" value="DNA primase, catalytic core, N-terminal domain"/>
    <property type="match status" value="1"/>
</dbReference>
<dbReference type="SUPFAM" id="SSF57783">
    <property type="entry name" value="Zinc beta-ribbon"/>
    <property type="match status" value="1"/>
</dbReference>
<keyword evidence="6" id="KW-1185">Reference proteome</keyword>
<dbReference type="InterPro" id="IPR013264">
    <property type="entry name" value="DNAG_N"/>
</dbReference>
<evidence type="ECO:0000313" key="5">
    <source>
        <dbReference type="EMBL" id="GAA2731527.1"/>
    </source>
</evidence>